<dbReference type="InterPro" id="IPR036574">
    <property type="entry name" value="Scorpion_toxin-like_sf"/>
</dbReference>
<gene>
    <name evidence="9" type="ORF">TAV2_LOCUS7072</name>
</gene>
<sequence length="78" mass="8448">MKLSTRLISAVPLLFMLLIATGMMGPVTVEARVCESSSQLFNGPCLSTTNCASICHSEGFTDGDCQGFRRRCICNRPC</sequence>
<keyword evidence="2" id="KW-0929">Antimicrobial</keyword>
<dbReference type="GO" id="GO:0009505">
    <property type="term" value="C:plant-type cell wall"/>
    <property type="evidence" value="ECO:0007669"/>
    <property type="project" value="TreeGrafter"/>
</dbReference>
<dbReference type="AlphaFoldDB" id="A0AAU9RRS7"/>
<evidence type="ECO:0000256" key="5">
    <source>
        <dbReference type="ARBA" id="ARBA00022821"/>
    </source>
</evidence>
<evidence type="ECO:0000256" key="2">
    <source>
        <dbReference type="ARBA" id="ARBA00022529"/>
    </source>
</evidence>
<proteinExistence type="inferred from homology"/>
<evidence type="ECO:0000256" key="6">
    <source>
        <dbReference type="ARBA" id="ARBA00023157"/>
    </source>
</evidence>
<dbReference type="EMBL" id="OU466858">
    <property type="protein sequence ID" value="CAH2047847.1"/>
    <property type="molecule type" value="Genomic_DNA"/>
</dbReference>
<evidence type="ECO:0000313" key="9">
    <source>
        <dbReference type="EMBL" id="CAH2047847.1"/>
    </source>
</evidence>
<accession>A0AAU9RRS7</accession>
<organism evidence="9 10">
    <name type="scientific">Thlaspi arvense</name>
    <name type="common">Field penny-cress</name>
    <dbReference type="NCBI Taxonomy" id="13288"/>
    <lineage>
        <taxon>Eukaryota</taxon>
        <taxon>Viridiplantae</taxon>
        <taxon>Streptophyta</taxon>
        <taxon>Embryophyta</taxon>
        <taxon>Tracheophyta</taxon>
        <taxon>Spermatophyta</taxon>
        <taxon>Magnoliopsida</taxon>
        <taxon>eudicotyledons</taxon>
        <taxon>Gunneridae</taxon>
        <taxon>Pentapetalae</taxon>
        <taxon>rosids</taxon>
        <taxon>malvids</taxon>
        <taxon>Brassicales</taxon>
        <taxon>Brassicaceae</taxon>
        <taxon>Thlaspideae</taxon>
        <taxon>Thlaspi</taxon>
    </lineage>
</organism>
<reference evidence="9 10" key="1">
    <citation type="submission" date="2022-03" db="EMBL/GenBank/DDBJ databases">
        <authorList>
            <person name="Nunn A."/>
            <person name="Chopra R."/>
            <person name="Nunn A."/>
            <person name="Contreras Garrido A."/>
        </authorList>
    </citation>
    <scope>NUCLEOTIDE SEQUENCE [LARGE SCALE GENOMIC DNA]</scope>
</reference>
<evidence type="ECO:0000256" key="7">
    <source>
        <dbReference type="SAM" id="SignalP"/>
    </source>
</evidence>
<dbReference type="Pfam" id="PF00304">
    <property type="entry name" value="Gamma-thionin"/>
    <property type="match status" value="1"/>
</dbReference>
<dbReference type="GO" id="GO:0050832">
    <property type="term" value="P:defense response to fungus"/>
    <property type="evidence" value="ECO:0007669"/>
    <property type="project" value="UniProtKB-KW"/>
</dbReference>
<keyword evidence="10" id="KW-1185">Reference proteome</keyword>
<keyword evidence="6" id="KW-1015">Disulfide bond</keyword>
<keyword evidence="3" id="KW-0295">Fungicide</keyword>
<keyword evidence="4 7" id="KW-0732">Signal</keyword>
<dbReference type="InterPro" id="IPR008176">
    <property type="entry name" value="Defensin_plant"/>
</dbReference>
<feature type="chain" id="PRO_5043739999" description="Knottins-like domain-containing protein" evidence="7">
    <location>
        <begin position="32"/>
        <end position="78"/>
    </location>
</feature>
<evidence type="ECO:0000256" key="3">
    <source>
        <dbReference type="ARBA" id="ARBA00022577"/>
    </source>
</evidence>
<feature type="signal peptide" evidence="7">
    <location>
        <begin position="1"/>
        <end position="31"/>
    </location>
</feature>
<dbReference type="PRINTS" id="PR00288">
    <property type="entry name" value="PUROTHIONIN"/>
</dbReference>
<dbReference type="Proteomes" id="UP000836841">
    <property type="component" value="Chromosome 2"/>
</dbReference>
<feature type="domain" description="Knottins-like" evidence="8">
    <location>
        <begin position="33"/>
        <end position="78"/>
    </location>
</feature>
<dbReference type="SMART" id="SM00505">
    <property type="entry name" value="Knot1"/>
    <property type="match status" value="1"/>
</dbReference>
<dbReference type="GO" id="GO:0005739">
    <property type="term" value="C:mitochondrion"/>
    <property type="evidence" value="ECO:0007669"/>
    <property type="project" value="TreeGrafter"/>
</dbReference>
<dbReference type="PROSITE" id="PS00940">
    <property type="entry name" value="GAMMA_THIONIN"/>
    <property type="match status" value="1"/>
</dbReference>
<protein>
    <recommendedName>
        <fullName evidence="8">Knottins-like domain-containing protein</fullName>
    </recommendedName>
</protein>
<evidence type="ECO:0000313" key="10">
    <source>
        <dbReference type="Proteomes" id="UP000836841"/>
    </source>
</evidence>
<evidence type="ECO:0000256" key="4">
    <source>
        <dbReference type="ARBA" id="ARBA00022729"/>
    </source>
</evidence>
<dbReference type="InterPro" id="IPR003614">
    <property type="entry name" value="Knottins"/>
</dbReference>
<evidence type="ECO:0000259" key="8">
    <source>
        <dbReference type="SMART" id="SM00505"/>
    </source>
</evidence>
<dbReference type="Gene3D" id="3.30.30.10">
    <property type="entry name" value="Knottin, scorpion toxin-like"/>
    <property type="match status" value="1"/>
</dbReference>
<dbReference type="PANTHER" id="PTHR33147:SF72">
    <property type="entry name" value="DEFENSIN-LIKE PROTEIN 1-RELATED"/>
    <property type="match status" value="1"/>
</dbReference>
<dbReference type="PANTHER" id="PTHR33147">
    <property type="entry name" value="DEFENSIN-LIKE PROTEIN 1"/>
    <property type="match status" value="1"/>
</dbReference>
<dbReference type="SUPFAM" id="SSF57095">
    <property type="entry name" value="Scorpion toxin-like"/>
    <property type="match status" value="1"/>
</dbReference>
<dbReference type="CDD" id="cd00107">
    <property type="entry name" value="Knot1"/>
    <property type="match status" value="1"/>
</dbReference>
<dbReference type="GO" id="GO:0031640">
    <property type="term" value="P:killing of cells of another organism"/>
    <property type="evidence" value="ECO:0007669"/>
    <property type="project" value="UniProtKB-KW"/>
</dbReference>
<comment type="similarity">
    <text evidence="1">Belongs to the DEFL family.</text>
</comment>
<name>A0AAU9RRS7_THLAR</name>
<keyword evidence="5" id="KW-0611">Plant defense</keyword>
<evidence type="ECO:0000256" key="1">
    <source>
        <dbReference type="ARBA" id="ARBA00006722"/>
    </source>
</evidence>